<evidence type="ECO:0000256" key="6">
    <source>
        <dbReference type="ARBA" id="ARBA00022927"/>
    </source>
</evidence>
<evidence type="ECO:0000256" key="5">
    <source>
        <dbReference type="ARBA" id="ARBA00022787"/>
    </source>
</evidence>
<keyword evidence="6" id="KW-0653">Protein transport</keyword>
<dbReference type="EMBL" id="VICG01000016">
    <property type="protein sequence ID" value="KAA8563714.1"/>
    <property type="molecule type" value="Genomic_DNA"/>
</dbReference>
<dbReference type="GO" id="GO:0005742">
    <property type="term" value="C:mitochondrial outer membrane translocase complex"/>
    <property type="evidence" value="ECO:0007669"/>
    <property type="project" value="InterPro"/>
</dbReference>
<dbReference type="GO" id="GO:0030150">
    <property type="term" value="P:protein import into mitochondrial matrix"/>
    <property type="evidence" value="ECO:0007669"/>
    <property type="project" value="InterPro"/>
</dbReference>
<keyword evidence="4" id="KW-0812">Transmembrane</keyword>
<evidence type="ECO:0000313" key="11">
    <source>
        <dbReference type="Proteomes" id="UP000322873"/>
    </source>
</evidence>
<evidence type="ECO:0000256" key="9">
    <source>
        <dbReference type="ARBA" id="ARBA00023136"/>
    </source>
</evidence>
<dbReference type="Proteomes" id="UP000322873">
    <property type="component" value="Unassembled WGS sequence"/>
</dbReference>
<name>A0A5M9J3Q1_MONFR</name>
<evidence type="ECO:0000256" key="7">
    <source>
        <dbReference type="ARBA" id="ARBA00022989"/>
    </source>
</evidence>
<evidence type="ECO:0000256" key="4">
    <source>
        <dbReference type="ARBA" id="ARBA00022692"/>
    </source>
</evidence>
<gene>
    <name evidence="10" type="ORF">EYC84_011733</name>
</gene>
<accession>A0A5M9J3Q1</accession>
<keyword evidence="3" id="KW-0813">Transport</keyword>
<keyword evidence="5" id="KW-1000">Mitochondrion outer membrane</keyword>
<protein>
    <submittedName>
        <fullName evidence="10">Uncharacterized protein</fullName>
    </submittedName>
</protein>
<dbReference type="InterPro" id="IPR012621">
    <property type="entry name" value="Tom7"/>
</dbReference>
<comment type="caution">
    <text evidence="10">The sequence shown here is derived from an EMBL/GenBank/DDBJ whole genome shotgun (WGS) entry which is preliminary data.</text>
</comment>
<evidence type="ECO:0000256" key="2">
    <source>
        <dbReference type="ARBA" id="ARBA00010917"/>
    </source>
</evidence>
<proteinExistence type="inferred from homology"/>
<comment type="subcellular location">
    <subcellularLocation>
        <location evidence="1">Mitochondrion outer membrane</location>
        <topology evidence="1">Single-pass membrane protein</topology>
    </subcellularLocation>
</comment>
<comment type="similarity">
    <text evidence="2">Belongs to the Tom7 family.</text>
</comment>
<dbReference type="Pfam" id="PF08038">
    <property type="entry name" value="Tom7"/>
    <property type="match status" value="1"/>
</dbReference>
<keyword evidence="8" id="KW-0496">Mitochondrion</keyword>
<evidence type="ECO:0000256" key="8">
    <source>
        <dbReference type="ARBA" id="ARBA00023128"/>
    </source>
</evidence>
<evidence type="ECO:0000313" key="10">
    <source>
        <dbReference type="EMBL" id="KAA8563714.1"/>
    </source>
</evidence>
<reference evidence="10 11" key="1">
    <citation type="submission" date="2019-06" db="EMBL/GenBank/DDBJ databases">
        <title>Genome Sequence of the Brown Rot Fungal Pathogen Monilinia fructicola.</title>
        <authorList>
            <person name="De Miccolis Angelini R.M."/>
            <person name="Landi L."/>
            <person name="Abate D."/>
            <person name="Pollastro S."/>
            <person name="Romanazzi G."/>
            <person name="Faretra F."/>
        </authorList>
    </citation>
    <scope>NUCLEOTIDE SEQUENCE [LARGE SCALE GENOMIC DNA]</scope>
    <source>
        <strain evidence="10 11">Mfrc123</strain>
    </source>
</reference>
<evidence type="ECO:0000256" key="3">
    <source>
        <dbReference type="ARBA" id="ARBA00022448"/>
    </source>
</evidence>
<organism evidence="10 11">
    <name type="scientific">Monilinia fructicola</name>
    <name type="common">Brown rot fungus</name>
    <name type="synonym">Ciboria fructicola</name>
    <dbReference type="NCBI Taxonomy" id="38448"/>
    <lineage>
        <taxon>Eukaryota</taxon>
        <taxon>Fungi</taxon>
        <taxon>Dikarya</taxon>
        <taxon>Ascomycota</taxon>
        <taxon>Pezizomycotina</taxon>
        <taxon>Leotiomycetes</taxon>
        <taxon>Helotiales</taxon>
        <taxon>Sclerotiniaceae</taxon>
        <taxon>Monilinia</taxon>
    </lineage>
</organism>
<keyword evidence="9" id="KW-0472">Membrane</keyword>
<evidence type="ECO:0000256" key="1">
    <source>
        <dbReference type="ARBA" id="ARBA00004572"/>
    </source>
</evidence>
<sequence length="86" mass="9553">MRRKNNGGLVSNLVDCITLDFTTNSPKYEIISKCNSPKNPRSALESSLTIPVLLFISDGYLPLILYLGYTRSEPRPSIVRLLSPLA</sequence>
<dbReference type="AlphaFoldDB" id="A0A5M9J3Q1"/>
<keyword evidence="11" id="KW-1185">Reference proteome</keyword>
<keyword evidence="7" id="KW-1133">Transmembrane helix</keyword>